<protein>
    <submittedName>
        <fullName evidence="1">Uncharacterized protein</fullName>
    </submittedName>
</protein>
<evidence type="ECO:0000313" key="2">
    <source>
        <dbReference type="Proteomes" id="UP000054776"/>
    </source>
</evidence>
<sequence>MTVIKENQESQFWTASSFCHGHFAKPMTCPRPENRPSPSAIRGCFWPSPCPS</sequence>
<evidence type="ECO:0000313" key="1">
    <source>
        <dbReference type="EMBL" id="KRY30419.1"/>
    </source>
</evidence>
<comment type="caution">
    <text evidence="1">The sequence shown here is derived from an EMBL/GenBank/DDBJ whole genome shotgun (WGS) entry which is preliminary data.</text>
</comment>
<dbReference type="EMBL" id="JYDH01000142">
    <property type="protein sequence ID" value="KRY30419.1"/>
    <property type="molecule type" value="Genomic_DNA"/>
</dbReference>
<dbReference type="Proteomes" id="UP000054776">
    <property type="component" value="Unassembled WGS sequence"/>
</dbReference>
<accession>A0A0V1B1M3</accession>
<proteinExistence type="predicted"/>
<dbReference type="AlphaFoldDB" id="A0A0V1B1M3"/>
<name>A0A0V1B1M3_TRISP</name>
<gene>
    <name evidence="1" type="ORF">T01_4198</name>
</gene>
<dbReference type="InParanoid" id="A0A0V1B1M3"/>
<organism evidence="1 2">
    <name type="scientific">Trichinella spiralis</name>
    <name type="common">Trichina worm</name>
    <dbReference type="NCBI Taxonomy" id="6334"/>
    <lineage>
        <taxon>Eukaryota</taxon>
        <taxon>Metazoa</taxon>
        <taxon>Ecdysozoa</taxon>
        <taxon>Nematoda</taxon>
        <taxon>Enoplea</taxon>
        <taxon>Dorylaimia</taxon>
        <taxon>Trichinellida</taxon>
        <taxon>Trichinellidae</taxon>
        <taxon>Trichinella</taxon>
    </lineage>
</organism>
<dbReference type="OrthoDB" id="10310047at2759"/>
<keyword evidence="2" id="KW-1185">Reference proteome</keyword>
<reference evidence="1 2" key="1">
    <citation type="submission" date="2015-01" db="EMBL/GenBank/DDBJ databases">
        <title>Evolution of Trichinella species and genotypes.</title>
        <authorList>
            <person name="Korhonen P.K."/>
            <person name="Edoardo P."/>
            <person name="Giuseppe L.R."/>
            <person name="Gasser R.B."/>
        </authorList>
    </citation>
    <scope>NUCLEOTIDE SEQUENCE [LARGE SCALE GENOMIC DNA]</scope>
    <source>
        <strain evidence="1">ISS3</strain>
    </source>
</reference>